<proteinExistence type="predicted"/>
<dbReference type="GeneID" id="18919625"/>
<evidence type="ECO:0000256" key="1">
    <source>
        <dbReference type="SAM" id="MobiDB-lite"/>
    </source>
</evidence>
<gene>
    <name evidence="2" type="ORF">PHACADRAFT_30204</name>
</gene>
<feature type="compositionally biased region" description="Basic and acidic residues" evidence="1">
    <location>
        <begin position="136"/>
        <end position="147"/>
    </location>
</feature>
<dbReference type="HOGENOM" id="CLU_1533115_0_0_1"/>
<sequence length="175" mass="18898">MNALQNSPRFCIILDHWTDGSTGCTYFMELIEIEGCDEQFNTYKILSNPAIQNRLGSTICSVIEWSIRELMLTSELTKAKVEANQSEAINSDSTKRLVTDSKATVLLAESSLEANIDASGFVATPKATPELNEAADGDKPLGVHQTDDADMLALSSGSEGNCNSGIIEEDDSSDK</sequence>
<accession>K5UT81</accession>
<dbReference type="Proteomes" id="UP000008370">
    <property type="component" value="Unassembled WGS sequence"/>
</dbReference>
<dbReference type="RefSeq" id="XP_007397612.1">
    <property type="nucleotide sequence ID" value="XM_007397550.1"/>
</dbReference>
<dbReference type="KEGG" id="pco:PHACADRAFT_30204"/>
<dbReference type="InParanoid" id="K5UT81"/>
<name>K5UT81_PHACS</name>
<dbReference type="EMBL" id="JH930474">
    <property type="protein sequence ID" value="EKM53161.1"/>
    <property type="molecule type" value="Genomic_DNA"/>
</dbReference>
<feature type="compositionally biased region" description="Polar residues" evidence="1">
    <location>
        <begin position="155"/>
        <end position="164"/>
    </location>
</feature>
<protein>
    <submittedName>
        <fullName evidence="2">Uncharacterized protein</fullName>
    </submittedName>
</protein>
<reference evidence="2 3" key="1">
    <citation type="journal article" date="2012" name="BMC Genomics">
        <title>Comparative genomics of the white-rot fungi, Phanerochaete carnosa and P. chrysosporium, to elucidate the genetic basis of the distinct wood types they colonize.</title>
        <authorList>
            <person name="Suzuki H."/>
            <person name="MacDonald J."/>
            <person name="Syed K."/>
            <person name="Salamov A."/>
            <person name="Hori C."/>
            <person name="Aerts A."/>
            <person name="Henrissat B."/>
            <person name="Wiebenga A."/>
            <person name="vanKuyk P.A."/>
            <person name="Barry K."/>
            <person name="Lindquist E."/>
            <person name="LaButti K."/>
            <person name="Lapidus A."/>
            <person name="Lucas S."/>
            <person name="Coutinho P."/>
            <person name="Gong Y."/>
            <person name="Samejima M."/>
            <person name="Mahadevan R."/>
            <person name="Abou-Zaid M."/>
            <person name="de Vries R.P."/>
            <person name="Igarashi K."/>
            <person name="Yadav J.S."/>
            <person name="Grigoriev I.V."/>
            <person name="Master E.R."/>
        </authorList>
    </citation>
    <scope>NUCLEOTIDE SEQUENCE [LARGE SCALE GENOMIC DNA]</scope>
    <source>
        <strain evidence="2 3">HHB-10118-sp</strain>
    </source>
</reference>
<organism evidence="2 3">
    <name type="scientific">Phanerochaete carnosa (strain HHB-10118-sp)</name>
    <name type="common">White-rot fungus</name>
    <name type="synonym">Peniophora carnosa</name>
    <dbReference type="NCBI Taxonomy" id="650164"/>
    <lineage>
        <taxon>Eukaryota</taxon>
        <taxon>Fungi</taxon>
        <taxon>Dikarya</taxon>
        <taxon>Basidiomycota</taxon>
        <taxon>Agaricomycotina</taxon>
        <taxon>Agaricomycetes</taxon>
        <taxon>Polyporales</taxon>
        <taxon>Phanerochaetaceae</taxon>
        <taxon>Phanerochaete</taxon>
    </lineage>
</organism>
<evidence type="ECO:0000313" key="3">
    <source>
        <dbReference type="Proteomes" id="UP000008370"/>
    </source>
</evidence>
<evidence type="ECO:0000313" key="2">
    <source>
        <dbReference type="EMBL" id="EKM53161.1"/>
    </source>
</evidence>
<dbReference type="AlphaFoldDB" id="K5UT81"/>
<feature type="region of interest" description="Disordered" evidence="1">
    <location>
        <begin position="127"/>
        <end position="175"/>
    </location>
</feature>
<keyword evidence="3" id="KW-1185">Reference proteome</keyword>